<name>A0AAE3VI76_9BACT</name>
<evidence type="ECO:0000313" key="3">
    <source>
        <dbReference type="EMBL" id="MDQ0290883.1"/>
    </source>
</evidence>
<keyword evidence="1" id="KW-0040">ANK repeat</keyword>
<evidence type="ECO:0000313" key="4">
    <source>
        <dbReference type="Proteomes" id="UP001238163"/>
    </source>
</evidence>
<dbReference type="Gene3D" id="1.25.40.20">
    <property type="entry name" value="Ankyrin repeat-containing domain"/>
    <property type="match status" value="1"/>
</dbReference>
<evidence type="ECO:0000256" key="1">
    <source>
        <dbReference type="PROSITE-ProRule" id="PRU00023"/>
    </source>
</evidence>
<dbReference type="Pfam" id="PF12796">
    <property type="entry name" value="Ank_2"/>
    <property type="match status" value="1"/>
</dbReference>
<dbReference type="PROSITE" id="PS50297">
    <property type="entry name" value="ANK_REP_REGION"/>
    <property type="match status" value="1"/>
</dbReference>
<accession>A0AAE3VI76</accession>
<dbReference type="InterPro" id="IPR002110">
    <property type="entry name" value="Ankyrin_rpt"/>
</dbReference>
<proteinExistence type="predicted"/>
<feature type="region of interest" description="Disordered" evidence="2">
    <location>
        <begin position="1"/>
        <end position="20"/>
    </location>
</feature>
<dbReference type="Proteomes" id="UP001238163">
    <property type="component" value="Unassembled WGS sequence"/>
</dbReference>
<gene>
    <name evidence="3" type="ORF">J3R75_002990</name>
</gene>
<keyword evidence="4" id="KW-1185">Reference proteome</keyword>
<organism evidence="3 4">
    <name type="scientific">Oligosphaera ethanolica</name>
    <dbReference type="NCBI Taxonomy" id="760260"/>
    <lineage>
        <taxon>Bacteria</taxon>
        <taxon>Pseudomonadati</taxon>
        <taxon>Lentisphaerota</taxon>
        <taxon>Oligosphaeria</taxon>
        <taxon>Oligosphaerales</taxon>
        <taxon>Oligosphaeraceae</taxon>
        <taxon>Oligosphaera</taxon>
    </lineage>
</organism>
<feature type="repeat" description="ANK" evidence="1">
    <location>
        <begin position="98"/>
        <end position="130"/>
    </location>
</feature>
<dbReference type="AlphaFoldDB" id="A0AAE3VI76"/>
<dbReference type="InterPro" id="IPR051616">
    <property type="entry name" value="Cul2-RING_E3_ligase_SR"/>
</dbReference>
<dbReference type="EMBL" id="JAUSVL010000001">
    <property type="protein sequence ID" value="MDQ0290883.1"/>
    <property type="molecule type" value="Genomic_DNA"/>
</dbReference>
<dbReference type="RefSeq" id="WP_307262889.1">
    <property type="nucleotide sequence ID" value="NZ_JAUSVL010000001.1"/>
</dbReference>
<reference evidence="3" key="1">
    <citation type="submission" date="2023-07" db="EMBL/GenBank/DDBJ databases">
        <title>Genomic Encyclopedia of Type Strains, Phase IV (KMG-IV): sequencing the most valuable type-strain genomes for metagenomic binning, comparative biology and taxonomic classification.</title>
        <authorList>
            <person name="Goeker M."/>
        </authorList>
    </citation>
    <scope>NUCLEOTIDE SEQUENCE</scope>
    <source>
        <strain evidence="3">DSM 24202</strain>
    </source>
</reference>
<evidence type="ECO:0000256" key="2">
    <source>
        <dbReference type="SAM" id="MobiDB-lite"/>
    </source>
</evidence>
<dbReference type="PROSITE" id="PS50088">
    <property type="entry name" value="ANK_REPEAT"/>
    <property type="match status" value="1"/>
</dbReference>
<evidence type="ECO:0008006" key="5">
    <source>
        <dbReference type="Google" id="ProtNLM"/>
    </source>
</evidence>
<dbReference type="SUPFAM" id="SSF48403">
    <property type="entry name" value="Ankyrin repeat"/>
    <property type="match status" value="1"/>
</dbReference>
<dbReference type="PANTHER" id="PTHR46224">
    <property type="entry name" value="ANKYRIN REPEAT FAMILY PROTEIN"/>
    <property type="match status" value="1"/>
</dbReference>
<protein>
    <recommendedName>
        <fullName evidence="5">Ankyrin repeat domain-containing protein</fullName>
    </recommendedName>
</protein>
<sequence length="262" mass="29005">MNDYSNYLPQKGGLDGTPDFPPAEQRVLDMVYDNNLPGLKRALAALLKTPAKTTDALADLMDCCMLDAAEQGSLNIIKFLHQEAKLARVDPLDYPYGPEDTPLLYAAAAGATNVVKYLLQAGANPFALDDTGVNLAQNAINSGNVELAKYLIEDCKMPWQGYTWEGLSALHLAVDSQQPAMFEYVLALGAIAYDQPKFCPTECQKNFPITRYIDHLAETLATSWHPDAENADKLIQARSKHATDLKNQYLEILAKYRRQHAK</sequence>
<comment type="caution">
    <text evidence="3">The sequence shown here is derived from an EMBL/GenBank/DDBJ whole genome shotgun (WGS) entry which is preliminary data.</text>
</comment>
<dbReference type="SMART" id="SM00248">
    <property type="entry name" value="ANK"/>
    <property type="match status" value="3"/>
</dbReference>
<dbReference type="InterPro" id="IPR036770">
    <property type="entry name" value="Ankyrin_rpt-contain_sf"/>
</dbReference>